<gene>
    <name evidence="2" type="ORF">RRG08_001870</name>
</gene>
<accession>A0AAE1DSK7</accession>
<reference evidence="2" key="1">
    <citation type="journal article" date="2023" name="G3 (Bethesda)">
        <title>A reference genome for the long-term kleptoplast-retaining sea slug Elysia crispata morphotype clarki.</title>
        <authorList>
            <person name="Eastman K.E."/>
            <person name="Pendleton A.L."/>
            <person name="Shaikh M.A."/>
            <person name="Suttiyut T."/>
            <person name="Ogas R."/>
            <person name="Tomko P."/>
            <person name="Gavelis G."/>
            <person name="Widhalm J.R."/>
            <person name="Wisecaver J.H."/>
        </authorList>
    </citation>
    <scope>NUCLEOTIDE SEQUENCE</scope>
    <source>
        <strain evidence="2">ECLA1</strain>
    </source>
</reference>
<dbReference type="AlphaFoldDB" id="A0AAE1DSK7"/>
<dbReference type="Proteomes" id="UP001283361">
    <property type="component" value="Unassembled WGS sequence"/>
</dbReference>
<sequence>MSRHACSLSLYEVIDASLPTGVQREGGKLWRPRHPAGQQTTGHNGRLAEYSLALSAGTCQGGDSDSEDGDQWSVLVSLSKERLPGVLGGSVRQSQRKARNIEWGNQHTPVGENKEHCEN</sequence>
<name>A0AAE1DSK7_9GAST</name>
<feature type="region of interest" description="Disordered" evidence="1">
    <location>
        <begin position="23"/>
        <end position="43"/>
    </location>
</feature>
<evidence type="ECO:0000313" key="2">
    <source>
        <dbReference type="EMBL" id="KAK3780765.1"/>
    </source>
</evidence>
<evidence type="ECO:0000313" key="3">
    <source>
        <dbReference type="Proteomes" id="UP001283361"/>
    </source>
</evidence>
<proteinExistence type="predicted"/>
<protein>
    <submittedName>
        <fullName evidence="2">Uncharacterized protein</fullName>
    </submittedName>
</protein>
<keyword evidence="3" id="KW-1185">Reference proteome</keyword>
<dbReference type="EMBL" id="JAWDGP010002685">
    <property type="protein sequence ID" value="KAK3780765.1"/>
    <property type="molecule type" value="Genomic_DNA"/>
</dbReference>
<evidence type="ECO:0000256" key="1">
    <source>
        <dbReference type="SAM" id="MobiDB-lite"/>
    </source>
</evidence>
<organism evidence="2 3">
    <name type="scientific">Elysia crispata</name>
    <name type="common">lettuce slug</name>
    <dbReference type="NCBI Taxonomy" id="231223"/>
    <lineage>
        <taxon>Eukaryota</taxon>
        <taxon>Metazoa</taxon>
        <taxon>Spiralia</taxon>
        <taxon>Lophotrochozoa</taxon>
        <taxon>Mollusca</taxon>
        <taxon>Gastropoda</taxon>
        <taxon>Heterobranchia</taxon>
        <taxon>Euthyneura</taxon>
        <taxon>Panpulmonata</taxon>
        <taxon>Sacoglossa</taxon>
        <taxon>Placobranchoidea</taxon>
        <taxon>Plakobranchidae</taxon>
        <taxon>Elysia</taxon>
    </lineage>
</organism>
<comment type="caution">
    <text evidence="2">The sequence shown here is derived from an EMBL/GenBank/DDBJ whole genome shotgun (WGS) entry which is preliminary data.</text>
</comment>
<feature type="region of interest" description="Disordered" evidence="1">
    <location>
        <begin position="88"/>
        <end position="119"/>
    </location>
</feature>